<accession>A0ACB8DQS0</accession>
<dbReference type="EMBL" id="CM023479">
    <property type="protein sequence ID" value="KAH7974711.1"/>
    <property type="molecule type" value="Genomic_DNA"/>
</dbReference>
<evidence type="ECO:0000313" key="2">
    <source>
        <dbReference type="Proteomes" id="UP000821865"/>
    </source>
</evidence>
<protein>
    <submittedName>
        <fullName evidence="1">Uncharacterized protein</fullName>
    </submittedName>
</protein>
<keyword evidence="2" id="KW-1185">Reference proteome</keyword>
<sequence>MLHRSSARRDHEIIHHIIKKAADVGFDIIRVVTDNHKLNVAAMDTLCGGEADIRAPHPADPSKDIFLAFDQSHIIKNIRSQFLERRSK</sequence>
<reference evidence="1" key="1">
    <citation type="submission" date="2020-05" db="EMBL/GenBank/DDBJ databases">
        <title>Large-scale comparative analyses of tick genomes elucidate their genetic diversity and vector capacities.</title>
        <authorList>
            <person name="Jia N."/>
            <person name="Wang J."/>
            <person name="Shi W."/>
            <person name="Du L."/>
            <person name="Sun Y."/>
            <person name="Zhan W."/>
            <person name="Jiang J."/>
            <person name="Wang Q."/>
            <person name="Zhang B."/>
            <person name="Ji P."/>
            <person name="Sakyi L.B."/>
            <person name="Cui X."/>
            <person name="Yuan T."/>
            <person name="Jiang B."/>
            <person name="Yang W."/>
            <person name="Lam T.T.-Y."/>
            <person name="Chang Q."/>
            <person name="Ding S."/>
            <person name="Wang X."/>
            <person name="Zhu J."/>
            <person name="Ruan X."/>
            <person name="Zhao L."/>
            <person name="Wei J."/>
            <person name="Que T."/>
            <person name="Du C."/>
            <person name="Cheng J."/>
            <person name="Dai P."/>
            <person name="Han X."/>
            <person name="Huang E."/>
            <person name="Gao Y."/>
            <person name="Liu J."/>
            <person name="Shao H."/>
            <person name="Ye R."/>
            <person name="Li L."/>
            <person name="Wei W."/>
            <person name="Wang X."/>
            <person name="Wang C."/>
            <person name="Yang T."/>
            <person name="Huo Q."/>
            <person name="Li W."/>
            <person name="Guo W."/>
            <person name="Chen H."/>
            <person name="Zhou L."/>
            <person name="Ni X."/>
            <person name="Tian J."/>
            <person name="Zhou Y."/>
            <person name="Sheng Y."/>
            <person name="Liu T."/>
            <person name="Pan Y."/>
            <person name="Xia L."/>
            <person name="Li J."/>
            <person name="Zhao F."/>
            <person name="Cao W."/>
        </authorList>
    </citation>
    <scope>NUCLEOTIDE SEQUENCE</scope>
    <source>
        <strain evidence="1">Dsil-2018</strain>
    </source>
</reference>
<evidence type="ECO:0000313" key="1">
    <source>
        <dbReference type="EMBL" id="KAH7974711.1"/>
    </source>
</evidence>
<dbReference type="Proteomes" id="UP000821865">
    <property type="component" value="Chromosome 10"/>
</dbReference>
<gene>
    <name evidence="1" type="ORF">HPB49_018392</name>
</gene>
<organism evidence="1 2">
    <name type="scientific">Dermacentor silvarum</name>
    <name type="common">Tick</name>
    <dbReference type="NCBI Taxonomy" id="543639"/>
    <lineage>
        <taxon>Eukaryota</taxon>
        <taxon>Metazoa</taxon>
        <taxon>Ecdysozoa</taxon>
        <taxon>Arthropoda</taxon>
        <taxon>Chelicerata</taxon>
        <taxon>Arachnida</taxon>
        <taxon>Acari</taxon>
        <taxon>Parasitiformes</taxon>
        <taxon>Ixodida</taxon>
        <taxon>Ixodoidea</taxon>
        <taxon>Ixodidae</taxon>
        <taxon>Rhipicephalinae</taxon>
        <taxon>Dermacentor</taxon>
    </lineage>
</organism>
<proteinExistence type="predicted"/>
<comment type="caution">
    <text evidence="1">The sequence shown here is derived from an EMBL/GenBank/DDBJ whole genome shotgun (WGS) entry which is preliminary data.</text>
</comment>
<name>A0ACB8DQS0_DERSI</name>